<feature type="domain" description="RING-type" evidence="9">
    <location>
        <begin position="51"/>
        <end position="93"/>
    </location>
</feature>
<evidence type="ECO:0000259" key="9">
    <source>
        <dbReference type="PROSITE" id="PS50089"/>
    </source>
</evidence>
<protein>
    <recommendedName>
        <fullName evidence="4">RING-type E3 ubiquitin transferase</fullName>
        <ecNumber evidence="4">2.3.2.27</ecNumber>
    </recommendedName>
</protein>
<comment type="pathway">
    <text evidence="2">Protein modification; protein ubiquitination.</text>
</comment>
<dbReference type="InterPro" id="IPR001841">
    <property type="entry name" value="Znf_RING"/>
</dbReference>
<evidence type="ECO:0000313" key="10">
    <source>
        <dbReference type="EMBL" id="TNV75857.1"/>
    </source>
</evidence>
<evidence type="ECO:0000256" key="8">
    <source>
        <dbReference type="SAM" id="MobiDB-lite"/>
    </source>
</evidence>
<dbReference type="SMART" id="SM00184">
    <property type="entry name" value="RING"/>
    <property type="match status" value="1"/>
</dbReference>
<keyword evidence="5" id="KW-0808">Transferase</keyword>
<dbReference type="PROSITE" id="PS50089">
    <property type="entry name" value="ZF_RING_2"/>
    <property type="match status" value="1"/>
</dbReference>
<dbReference type="CDD" id="cd09633">
    <property type="entry name" value="Deltex_C"/>
    <property type="match status" value="1"/>
</dbReference>
<proteinExistence type="inferred from homology"/>
<dbReference type="GO" id="GO:0016567">
    <property type="term" value="P:protein ubiquitination"/>
    <property type="evidence" value="ECO:0007669"/>
    <property type="project" value="UniProtKB-UniPathway"/>
</dbReference>
<dbReference type="InterPro" id="IPR013083">
    <property type="entry name" value="Znf_RING/FYVE/PHD"/>
</dbReference>
<evidence type="ECO:0000256" key="5">
    <source>
        <dbReference type="ARBA" id="ARBA00022679"/>
    </source>
</evidence>
<keyword evidence="7" id="KW-0862">Zinc</keyword>
<dbReference type="EC" id="2.3.2.27" evidence="4"/>
<dbReference type="InterPro" id="IPR039396">
    <property type="entry name" value="Deltex_C"/>
</dbReference>
<evidence type="ECO:0000256" key="7">
    <source>
        <dbReference type="PROSITE-ProRule" id="PRU00175"/>
    </source>
</evidence>
<accession>A0A8J8SYT1</accession>
<dbReference type="Gene3D" id="3.30.390.130">
    <property type="match status" value="1"/>
</dbReference>
<comment type="caution">
    <text evidence="10">The sequence shown here is derived from an EMBL/GenBank/DDBJ whole genome shotgun (WGS) entry which is preliminary data.</text>
</comment>
<evidence type="ECO:0000256" key="1">
    <source>
        <dbReference type="ARBA" id="ARBA00000900"/>
    </source>
</evidence>
<evidence type="ECO:0000313" key="11">
    <source>
        <dbReference type="Proteomes" id="UP000785679"/>
    </source>
</evidence>
<keyword evidence="7" id="KW-0863">Zinc-finger</keyword>
<keyword evidence="11" id="KW-1185">Reference proteome</keyword>
<evidence type="ECO:0000256" key="2">
    <source>
        <dbReference type="ARBA" id="ARBA00004906"/>
    </source>
</evidence>
<evidence type="ECO:0000256" key="4">
    <source>
        <dbReference type="ARBA" id="ARBA00012483"/>
    </source>
</evidence>
<dbReference type="PANTHER" id="PTHR12622">
    <property type="entry name" value="DELTEX-RELATED"/>
    <property type="match status" value="1"/>
</dbReference>
<dbReference type="OrthoDB" id="527344at2759"/>
<gene>
    <name evidence="10" type="ORF">FGO68_gene15647</name>
</gene>
<dbReference type="UniPathway" id="UPA00143"/>
<feature type="region of interest" description="Disordered" evidence="8">
    <location>
        <begin position="1"/>
        <end position="28"/>
    </location>
</feature>
<dbReference type="InterPro" id="IPR039399">
    <property type="entry name" value="Deltex_C_sf"/>
</dbReference>
<dbReference type="Gene3D" id="3.30.40.10">
    <property type="entry name" value="Zinc/RING finger domain, C3HC4 (zinc finger)"/>
    <property type="match status" value="1"/>
</dbReference>
<dbReference type="GO" id="GO:0008270">
    <property type="term" value="F:zinc ion binding"/>
    <property type="evidence" value="ECO:0007669"/>
    <property type="project" value="UniProtKB-KW"/>
</dbReference>
<organism evidence="10 11">
    <name type="scientific">Halteria grandinella</name>
    <dbReference type="NCBI Taxonomy" id="5974"/>
    <lineage>
        <taxon>Eukaryota</taxon>
        <taxon>Sar</taxon>
        <taxon>Alveolata</taxon>
        <taxon>Ciliophora</taxon>
        <taxon>Intramacronucleata</taxon>
        <taxon>Spirotrichea</taxon>
        <taxon>Stichotrichia</taxon>
        <taxon>Sporadotrichida</taxon>
        <taxon>Halteriidae</taxon>
        <taxon>Halteria</taxon>
    </lineage>
</organism>
<dbReference type="EMBL" id="RRYP01014678">
    <property type="protein sequence ID" value="TNV75857.1"/>
    <property type="molecule type" value="Genomic_DNA"/>
</dbReference>
<dbReference type="GO" id="GO:0007219">
    <property type="term" value="P:Notch signaling pathway"/>
    <property type="evidence" value="ECO:0007669"/>
    <property type="project" value="InterPro"/>
</dbReference>
<keyword evidence="6" id="KW-0479">Metal-binding</keyword>
<dbReference type="SUPFAM" id="SSF57850">
    <property type="entry name" value="RING/U-box"/>
    <property type="match status" value="1"/>
</dbReference>
<dbReference type="Proteomes" id="UP000785679">
    <property type="component" value="Unassembled WGS sequence"/>
</dbReference>
<evidence type="ECO:0000256" key="6">
    <source>
        <dbReference type="ARBA" id="ARBA00022723"/>
    </source>
</evidence>
<reference evidence="10" key="1">
    <citation type="submission" date="2019-06" db="EMBL/GenBank/DDBJ databases">
        <authorList>
            <person name="Zheng W."/>
        </authorList>
    </citation>
    <scope>NUCLEOTIDE SEQUENCE</scope>
    <source>
        <strain evidence="10">QDHG01</strain>
    </source>
</reference>
<dbReference type="GO" id="GO:0061630">
    <property type="term" value="F:ubiquitin protein ligase activity"/>
    <property type="evidence" value="ECO:0007669"/>
    <property type="project" value="UniProtKB-EC"/>
</dbReference>
<evidence type="ECO:0000256" key="3">
    <source>
        <dbReference type="ARBA" id="ARBA00009413"/>
    </source>
</evidence>
<dbReference type="InterPro" id="IPR039398">
    <property type="entry name" value="Deltex_fam"/>
</dbReference>
<dbReference type="Pfam" id="PF18102">
    <property type="entry name" value="DTC"/>
    <property type="match status" value="1"/>
</dbReference>
<name>A0A8J8SYT1_HALGN</name>
<sequence>MEQSKKRKLSEITNPTSESHQTKRLQTKPVGSRLQEITNCLQADKQEGESCPICLCDLDTDVVQLGKCKHCFHRDCLEAQLGESDWLKCCVCQIIYGVIKGDMPPGEMKWRLLPALRCEGYPDIGVWDVFYNFWDGTLKSGVKYKGTKRRAYLPDCEEGKKVLALLVKAFERRITFSVGTSVTTGQKNVVVWNIHHKTSLDGGPSNYGYPDEEYFKRVQEELAQRGVVIESEDEVSKTITNSVGHRYFLI</sequence>
<comment type="catalytic activity">
    <reaction evidence="1">
        <text>S-ubiquitinyl-[E2 ubiquitin-conjugating enzyme]-L-cysteine + [acceptor protein]-L-lysine = [E2 ubiquitin-conjugating enzyme]-L-cysteine + N(6)-ubiquitinyl-[acceptor protein]-L-lysine.</text>
        <dbReference type="EC" id="2.3.2.27"/>
    </reaction>
</comment>
<dbReference type="AlphaFoldDB" id="A0A8J8SYT1"/>
<comment type="similarity">
    <text evidence="3">Belongs to the Deltex family.</text>
</comment>